<dbReference type="InterPro" id="IPR041577">
    <property type="entry name" value="RT_RNaseH_2"/>
</dbReference>
<dbReference type="Pfam" id="PF17919">
    <property type="entry name" value="RT_RNaseH_2"/>
    <property type="match status" value="1"/>
</dbReference>
<dbReference type="Pfam" id="PF08284">
    <property type="entry name" value="RVP_2"/>
    <property type="match status" value="1"/>
</dbReference>
<dbReference type="InterPro" id="IPR021109">
    <property type="entry name" value="Peptidase_aspartic_dom_sf"/>
</dbReference>
<feature type="region of interest" description="Disordered" evidence="6">
    <location>
        <begin position="231"/>
        <end position="261"/>
    </location>
</feature>
<feature type="region of interest" description="Disordered" evidence="6">
    <location>
        <begin position="453"/>
        <end position="473"/>
    </location>
</feature>
<dbReference type="Gene3D" id="2.40.70.10">
    <property type="entry name" value="Acid Proteases"/>
    <property type="match status" value="1"/>
</dbReference>
<feature type="domain" description="Reverse transcriptase" evidence="8">
    <location>
        <begin position="1"/>
        <end position="76"/>
    </location>
</feature>
<dbReference type="AlphaFoldDB" id="A0A699H3L2"/>
<evidence type="ECO:0000256" key="3">
    <source>
        <dbReference type="ARBA" id="ARBA00022722"/>
    </source>
</evidence>
<dbReference type="SUPFAM" id="SSF56672">
    <property type="entry name" value="DNA/RNA polymerases"/>
    <property type="match status" value="1"/>
</dbReference>
<keyword evidence="4" id="KW-0255">Endonuclease</keyword>
<dbReference type="CDD" id="cd01647">
    <property type="entry name" value="RT_LTR"/>
    <property type="match status" value="1"/>
</dbReference>
<dbReference type="InterPro" id="IPR043128">
    <property type="entry name" value="Rev_trsase/Diguanyl_cyclase"/>
</dbReference>
<evidence type="ECO:0000313" key="9">
    <source>
        <dbReference type="EMBL" id="GEW60796.1"/>
    </source>
</evidence>
<evidence type="ECO:0000256" key="5">
    <source>
        <dbReference type="ARBA" id="ARBA00023268"/>
    </source>
</evidence>
<evidence type="ECO:0000256" key="1">
    <source>
        <dbReference type="ARBA" id="ARBA00022679"/>
    </source>
</evidence>
<dbReference type="GO" id="GO:0016779">
    <property type="term" value="F:nucleotidyltransferase activity"/>
    <property type="evidence" value="ECO:0007669"/>
    <property type="project" value="UniProtKB-KW"/>
</dbReference>
<keyword evidence="1" id="KW-0808">Transferase</keyword>
<keyword evidence="4" id="KW-0378">Hydrolase</keyword>
<accession>A0A699H3L2</accession>
<dbReference type="Gene3D" id="3.30.70.270">
    <property type="match status" value="3"/>
</dbReference>
<dbReference type="GO" id="GO:0004519">
    <property type="term" value="F:endonuclease activity"/>
    <property type="evidence" value="ECO:0007669"/>
    <property type="project" value="UniProtKB-KW"/>
</dbReference>
<comment type="caution">
    <text evidence="9">The sequence shown here is derived from an EMBL/GenBank/DDBJ whole genome shotgun (WGS) entry which is preliminary data.</text>
</comment>
<dbReference type="Gene3D" id="3.10.10.10">
    <property type="entry name" value="HIV Type 1 Reverse Transcriptase, subunit A, domain 1"/>
    <property type="match status" value="1"/>
</dbReference>
<name>A0A699H3L2_TANCI</name>
<evidence type="ECO:0000256" key="7">
    <source>
        <dbReference type="SAM" id="Phobius"/>
    </source>
</evidence>
<dbReference type="PANTHER" id="PTHR37984">
    <property type="entry name" value="PROTEIN CBG26694"/>
    <property type="match status" value="1"/>
</dbReference>
<dbReference type="PROSITE" id="PS50878">
    <property type="entry name" value="RT_POL"/>
    <property type="match status" value="1"/>
</dbReference>
<evidence type="ECO:0000259" key="8">
    <source>
        <dbReference type="PROSITE" id="PS50878"/>
    </source>
</evidence>
<keyword evidence="7" id="KW-1133">Transmembrane helix</keyword>
<dbReference type="InterPro" id="IPR043502">
    <property type="entry name" value="DNA/RNA_pol_sf"/>
</dbReference>
<dbReference type="PANTHER" id="PTHR37984:SF5">
    <property type="entry name" value="PROTEIN NYNRIN-LIKE"/>
    <property type="match status" value="1"/>
</dbReference>
<feature type="compositionally biased region" description="Basic and acidic residues" evidence="6">
    <location>
        <begin position="453"/>
        <end position="468"/>
    </location>
</feature>
<keyword evidence="3" id="KW-0540">Nuclease</keyword>
<dbReference type="InterPro" id="IPR000477">
    <property type="entry name" value="RT_dom"/>
</dbReference>
<dbReference type="InterPro" id="IPR005162">
    <property type="entry name" value="Retrotrans_gag_dom"/>
</dbReference>
<evidence type="ECO:0000256" key="6">
    <source>
        <dbReference type="SAM" id="MobiDB-lite"/>
    </source>
</evidence>
<keyword evidence="5" id="KW-0511">Multifunctional enzyme</keyword>
<dbReference type="Pfam" id="PF00078">
    <property type="entry name" value="RVT_1"/>
    <property type="match status" value="2"/>
</dbReference>
<dbReference type="FunFam" id="3.30.70.270:FF:000003">
    <property type="entry name" value="Transposon Ty3-G Gag-Pol polyprotein"/>
    <property type="match status" value="1"/>
</dbReference>
<feature type="transmembrane region" description="Helical" evidence="7">
    <location>
        <begin position="1007"/>
        <end position="1032"/>
    </location>
</feature>
<keyword evidence="7" id="KW-0472">Membrane</keyword>
<evidence type="ECO:0000256" key="2">
    <source>
        <dbReference type="ARBA" id="ARBA00022695"/>
    </source>
</evidence>
<dbReference type="FunFam" id="3.30.70.270:FF:000020">
    <property type="entry name" value="Transposon Tf2-6 polyprotein-like Protein"/>
    <property type="match status" value="1"/>
</dbReference>
<proteinExistence type="predicted"/>
<organism evidence="9">
    <name type="scientific">Tanacetum cinerariifolium</name>
    <name type="common">Dalmatian daisy</name>
    <name type="synonym">Chrysanthemum cinerariifolium</name>
    <dbReference type="NCBI Taxonomy" id="118510"/>
    <lineage>
        <taxon>Eukaryota</taxon>
        <taxon>Viridiplantae</taxon>
        <taxon>Streptophyta</taxon>
        <taxon>Embryophyta</taxon>
        <taxon>Tracheophyta</taxon>
        <taxon>Spermatophyta</taxon>
        <taxon>Magnoliopsida</taxon>
        <taxon>eudicotyledons</taxon>
        <taxon>Gunneridae</taxon>
        <taxon>Pentapetalae</taxon>
        <taxon>asterids</taxon>
        <taxon>campanulids</taxon>
        <taxon>Asterales</taxon>
        <taxon>Asteraceae</taxon>
        <taxon>Asteroideae</taxon>
        <taxon>Anthemideae</taxon>
        <taxon>Anthemidinae</taxon>
        <taxon>Tanacetum</taxon>
    </lineage>
</organism>
<reference evidence="9" key="1">
    <citation type="journal article" date="2019" name="Sci. Rep.">
        <title>Draft genome of Tanacetum cinerariifolium, the natural source of mosquito coil.</title>
        <authorList>
            <person name="Yamashiro T."/>
            <person name="Shiraishi A."/>
            <person name="Satake H."/>
            <person name="Nakayama K."/>
        </authorList>
    </citation>
    <scope>NUCLEOTIDE SEQUENCE</scope>
</reference>
<keyword evidence="7" id="KW-0812">Transmembrane</keyword>
<keyword evidence="2" id="KW-0548">Nucleotidyltransferase</keyword>
<evidence type="ECO:0000256" key="4">
    <source>
        <dbReference type="ARBA" id="ARBA00022759"/>
    </source>
</evidence>
<dbReference type="InterPro" id="IPR050951">
    <property type="entry name" value="Retrovirus_Pol_polyprotein"/>
</dbReference>
<gene>
    <name evidence="9" type="ORF">Tci_232772</name>
</gene>
<dbReference type="Pfam" id="PF03732">
    <property type="entry name" value="Retrotrans_gag"/>
    <property type="match status" value="1"/>
</dbReference>
<dbReference type="EMBL" id="BKCJ010065693">
    <property type="protein sequence ID" value="GEW60796.1"/>
    <property type="molecule type" value="Genomic_DNA"/>
</dbReference>
<protein>
    <recommendedName>
        <fullName evidence="8">Reverse transcriptase domain-containing protein</fullName>
    </recommendedName>
</protein>
<sequence length="1141" mass="130927">MKIGHDYISISHLQYVDDTLVFGDWILHNAKNLMKISKCVQNASALKINHLKTKNYGVGIRNDEIERLANFIGVSPTFLPFVYLGLPVGVNMKKIICWNGIFDKVKLIKSIYGEHEGLGEEGVSGRSRGEKWSEIIKAGNGIEKTQVPFKGSFSKKVGNRCNTLFWLHQWLGDFKLSIRFPRLFALESNKQVSLSGKGSWGIDGGYGLCGLFVLGNSKKKMVNTHHKEVLNASTSKGAEPSASDAGHDDNDNSSSSGSEGLYYRGFTEEETKALRTMINKHVGKAIKNVMLYYISQTSSNLKEVIKMELEEFRKGGIISKNRNDMTTYRDFTACDVPKFDEALDPIASTRCLSPLKEGKVCEKGEEWIEACTWKEFKEFFNAEFTPTEEIDRIQEELQTLTQTDETMNEIWKKFNDLICYCLEYDLLSRAWVRDVDLLRKKNKEAKETKRKIEFGDRDVKKPKHDQGRKSRGHKFNECPNLKAIEAKPLKSMKEEKVEKVGIPNPVARVYMKATEEDKVKPDVFTEVQIADDKVVVMSNVYREVEIEIDDNMFRIDLIPIMLGVFDVVIGMDWLDKYNANILCSQKLVRVINPQGREIVIYGDRKKGDLKLCSVTKARRYLSRGCHAFMAHVIYTNFKKKSVEYVPIVKEFLNIFPEELSGIPPERQFTMGSFDLFVEKKDGSMRMCIDYRNINKVTVRNVYPLPRIDDLFDQIQDARWFSKIDLRSGYHQLKVQEEDIPKTAFRTHKFVIVFIDDILVYSEIKEEYEIHLREILKTPCKEKLYAKFSKCEFWLQEVQFLGHVINPEGLKVDPAKIEAMMNWQAPKNVGEIRSFLGLADYYRIFIQDFSKIAFSLTKLTKKNAPFEWGEEQEKAFVTLRRKLCETPILVLPDGTKDMVVNCDVSYVGLGCVLMQRGSRELASTDVVLATTEKIETIRKRLKVAQDRWKSYANNRRRPIEFNVGNFVMLNVSSWKGVLRFKNKGKLSTRFSSSNCAQCEDILPMNDDIIAVVVSLTGNYLVVALIVMVIWCWWVDEMGLVAICWWKERIRETLMALKFSMFDHTIIALLVICPSSAQLVREAPAVVHEMGLVAICWWKERIRETLIALKFSMFDHTIVTLLVICPSSAQLVREAPAVVHGSQ</sequence>